<evidence type="ECO:0000256" key="4">
    <source>
        <dbReference type="ARBA" id="ARBA00022490"/>
    </source>
</evidence>
<evidence type="ECO:0000256" key="1">
    <source>
        <dbReference type="ARBA" id="ARBA00004123"/>
    </source>
</evidence>
<evidence type="ECO:0000259" key="10">
    <source>
        <dbReference type="PROSITE" id="PS51916"/>
    </source>
</evidence>
<dbReference type="InterPro" id="IPR032368">
    <property type="entry name" value="RPN13_DEUBAD"/>
</dbReference>
<comment type="function">
    <text evidence="7">May function as a proteasomal ubiquitin receptor. May promote the deubiquitinating activity associated with the 26S proteasome.</text>
</comment>
<name>A0A9N9TPI4_PHYSR</name>
<feature type="domain" description="Pru" evidence="11">
    <location>
        <begin position="19"/>
        <end position="132"/>
    </location>
</feature>
<feature type="domain" description="DEUBAD" evidence="10">
    <location>
        <begin position="276"/>
        <end position="386"/>
    </location>
</feature>
<keyword evidence="6" id="KW-0539">Nucleus</keyword>
<evidence type="ECO:0000259" key="11">
    <source>
        <dbReference type="PROSITE" id="PS51917"/>
    </source>
</evidence>
<dbReference type="GO" id="GO:0005737">
    <property type="term" value="C:cytoplasm"/>
    <property type="evidence" value="ECO:0007669"/>
    <property type="project" value="UniProtKB-SubCell"/>
</dbReference>
<evidence type="ECO:0000256" key="7">
    <source>
        <dbReference type="ARBA" id="ARBA00054744"/>
    </source>
</evidence>
<evidence type="ECO:0000256" key="9">
    <source>
        <dbReference type="SAM" id="MobiDB-lite"/>
    </source>
</evidence>
<dbReference type="PROSITE" id="PS51917">
    <property type="entry name" value="PRU"/>
    <property type="match status" value="1"/>
</dbReference>
<evidence type="ECO:0000256" key="2">
    <source>
        <dbReference type="ARBA" id="ARBA00004496"/>
    </source>
</evidence>
<dbReference type="InterPro" id="IPR038108">
    <property type="entry name" value="RPN13_DEUBAD_sf"/>
</dbReference>
<comment type="similarity">
    <text evidence="3">Belongs to the ADRM1 family.</text>
</comment>
<dbReference type="AlphaFoldDB" id="A0A9N9TPI4"/>
<keyword evidence="4" id="KW-0963">Cytoplasm</keyword>
<evidence type="ECO:0000313" key="13">
    <source>
        <dbReference type="Proteomes" id="UP001153712"/>
    </source>
</evidence>
<proteinExistence type="inferred from homology"/>
<dbReference type="CDD" id="cd13314">
    <property type="entry name" value="PH_Rpn13"/>
    <property type="match status" value="1"/>
</dbReference>
<evidence type="ECO:0000313" key="12">
    <source>
        <dbReference type="EMBL" id="CAG9859672.1"/>
    </source>
</evidence>
<dbReference type="Proteomes" id="UP001153712">
    <property type="component" value="Chromosome 3"/>
</dbReference>
<dbReference type="InterPro" id="IPR044867">
    <property type="entry name" value="DEUBAD_dom"/>
</dbReference>
<feature type="compositionally biased region" description="Low complexity" evidence="9">
    <location>
        <begin position="199"/>
        <end position="236"/>
    </location>
</feature>
<keyword evidence="13" id="KW-1185">Reference proteome</keyword>
<dbReference type="GO" id="GO:0061133">
    <property type="term" value="F:endopeptidase activator activity"/>
    <property type="evidence" value="ECO:0007669"/>
    <property type="project" value="TreeGrafter"/>
</dbReference>
<evidence type="ECO:0000256" key="5">
    <source>
        <dbReference type="ARBA" id="ARBA00022942"/>
    </source>
</evidence>
<dbReference type="EMBL" id="OU900096">
    <property type="protein sequence ID" value="CAG9859672.1"/>
    <property type="molecule type" value="Genomic_DNA"/>
</dbReference>
<dbReference type="GO" id="GO:0005634">
    <property type="term" value="C:nucleus"/>
    <property type="evidence" value="ECO:0007669"/>
    <property type="project" value="UniProtKB-SubCell"/>
</dbReference>
<evidence type="ECO:0000256" key="8">
    <source>
        <dbReference type="ARBA" id="ARBA00070663"/>
    </source>
</evidence>
<protein>
    <recommendedName>
        <fullName evidence="8">Proteasomal ubiquitin receptor ADRM1 homolog</fullName>
    </recommendedName>
</protein>
<sequence>MPAGGALFGSATAGPGSTGGNKHLIEVRAGKMNLKGRMVYPDTRKGLIYVYQSDDSLMHFCWQDRTTGIVEDDLIIFPDDCEYVHVPQCTTGRAYLLKFKSSNKKFFFWLQEPKVDKDEDNCKRINELLNNPSSAVQNTPNPDQDLQSLLNNMSQSQLMQLFGSGVGQMGGLSSLLGTIRGPNSGSSRTSNSLAITHRTTTTAPTTPTATPPVTQTAPSAGIVNTPEAPIPAAAPEAPRRSNRTRADPAGSFEPIQLSDLQNFLSGINSTPATGLAPASQQSVDLSTALTSDSLSSVLNDPETLQQLQSHLPAVDQNTQDALRSTLASPQFQQAVSQFSSALESGQLGPIISQLSVNSDAVSAATQGNMADFVKALEKSSSESEKDKKDEKKDNKKGDEKKDDDQMQLD</sequence>
<feature type="region of interest" description="Disordered" evidence="9">
    <location>
        <begin position="199"/>
        <end position="251"/>
    </location>
</feature>
<feature type="region of interest" description="Disordered" evidence="9">
    <location>
        <begin position="374"/>
        <end position="409"/>
    </location>
</feature>
<keyword evidence="5" id="KW-0647">Proteasome</keyword>
<dbReference type="InterPro" id="IPR044868">
    <property type="entry name" value="Rpn13/ADRM1_Pru"/>
</dbReference>
<dbReference type="PROSITE" id="PS51916">
    <property type="entry name" value="DEUBAD"/>
    <property type="match status" value="1"/>
</dbReference>
<dbReference type="GO" id="GO:0070628">
    <property type="term" value="F:proteasome binding"/>
    <property type="evidence" value="ECO:0007669"/>
    <property type="project" value="TreeGrafter"/>
</dbReference>
<dbReference type="Gene3D" id="1.10.2020.20">
    <property type="match status" value="1"/>
</dbReference>
<dbReference type="OrthoDB" id="340431at2759"/>
<gene>
    <name evidence="12" type="ORF">PHYEVI_LOCUS6041</name>
</gene>
<dbReference type="PANTHER" id="PTHR12225">
    <property type="entry name" value="ADHESION REGULATING MOLECULE 1 110 KDA CELL MEMBRANE GLYCOPROTEIN"/>
    <property type="match status" value="1"/>
</dbReference>
<evidence type="ECO:0000256" key="6">
    <source>
        <dbReference type="ARBA" id="ARBA00023242"/>
    </source>
</evidence>
<dbReference type="InterPro" id="IPR038633">
    <property type="entry name" value="Rpn13/ADRM1_Pru_sf"/>
</dbReference>
<dbReference type="InterPro" id="IPR006773">
    <property type="entry name" value="Rpn13/ADRM1"/>
</dbReference>
<dbReference type="PANTHER" id="PTHR12225:SF0">
    <property type="entry name" value="PROTEASOMAL UBIQUITIN RECEPTOR ADRM1"/>
    <property type="match status" value="1"/>
</dbReference>
<dbReference type="Pfam" id="PF16550">
    <property type="entry name" value="RPN13_C"/>
    <property type="match status" value="1"/>
</dbReference>
<dbReference type="Pfam" id="PF04683">
    <property type="entry name" value="Rpn13_ADRM1_Pru"/>
    <property type="match status" value="1"/>
</dbReference>
<organism evidence="12 13">
    <name type="scientific">Phyllotreta striolata</name>
    <name type="common">Striped flea beetle</name>
    <name type="synonym">Crioceris striolata</name>
    <dbReference type="NCBI Taxonomy" id="444603"/>
    <lineage>
        <taxon>Eukaryota</taxon>
        <taxon>Metazoa</taxon>
        <taxon>Ecdysozoa</taxon>
        <taxon>Arthropoda</taxon>
        <taxon>Hexapoda</taxon>
        <taxon>Insecta</taxon>
        <taxon>Pterygota</taxon>
        <taxon>Neoptera</taxon>
        <taxon>Endopterygota</taxon>
        <taxon>Coleoptera</taxon>
        <taxon>Polyphaga</taxon>
        <taxon>Cucujiformia</taxon>
        <taxon>Chrysomeloidea</taxon>
        <taxon>Chrysomelidae</taxon>
        <taxon>Galerucinae</taxon>
        <taxon>Alticini</taxon>
        <taxon>Phyllotreta</taxon>
    </lineage>
</organism>
<dbReference type="FunFam" id="2.30.29.70:FF:000001">
    <property type="entry name" value="Proteasomal ubiquitin receptor ADRM1"/>
    <property type="match status" value="1"/>
</dbReference>
<reference evidence="12" key="1">
    <citation type="submission" date="2022-01" db="EMBL/GenBank/DDBJ databases">
        <authorList>
            <person name="King R."/>
        </authorList>
    </citation>
    <scope>NUCLEOTIDE SEQUENCE</scope>
</reference>
<evidence type="ECO:0000256" key="3">
    <source>
        <dbReference type="ARBA" id="ARBA00009216"/>
    </source>
</evidence>
<dbReference type="Gene3D" id="2.30.29.70">
    <property type="entry name" value="Proteasomal ubiquitin receptor Rpn13/ADRM1"/>
    <property type="match status" value="1"/>
</dbReference>
<accession>A0A9N9TPI4</accession>
<dbReference type="GO" id="GO:0008541">
    <property type="term" value="C:proteasome regulatory particle, lid subcomplex"/>
    <property type="evidence" value="ECO:0007669"/>
    <property type="project" value="TreeGrafter"/>
</dbReference>
<comment type="subcellular location">
    <subcellularLocation>
        <location evidence="2">Cytoplasm</location>
    </subcellularLocation>
    <subcellularLocation>
        <location evidence="1">Nucleus</location>
    </subcellularLocation>
</comment>